<dbReference type="InterPro" id="IPR012340">
    <property type="entry name" value="NA-bd_OB-fold"/>
</dbReference>
<dbReference type="InterPro" id="IPR014146">
    <property type="entry name" value="LigD_ligase_dom"/>
</dbReference>
<evidence type="ECO:0000313" key="7">
    <source>
        <dbReference type="Proteomes" id="UP000030013"/>
    </source>
</evidence>
<keyword evidence="7" id="KW-1185">Reference proteome</keyword>
<dbReference type="eggNOG" id="COG1793">
    <property type="taxonomic scope" value="Bacteria"/>
</dbReference>
<dbReference type="SUPFAM" id="SSF56091">
    <property type="entry name" value="DNA ligase/mRNA capping enzyme, catalytic domain"/>
    <property type="match status" value="1"/>
</dbReference>
<dbReference type="Gene3D" id="3.30.470.30">
    <property type="entry name" value="DNA ligase/mRNA capping enzyme"/>
    <property type="match status" value="1"/>
</dbReference>
<proteinExistence type="inferred from homology"/>
<dbReference type="EC" id="6.5.1.1" evidence="2"/>
<dbReference type="InterPro" id="IPR012310">
    <property type="entry name" value="DNA_ligase_ATP-dep_cent"/>
</dbReference>
<evidence type="ECO:0000313" key="6">
    <source>
        <dbReference type="EMBL" id="KGN41434.1"/>
    </source>
</evidence>
<comment type="caution">
    <text evidence="6">The sequence shown here is derived from an EMBL/GenBank/DDBJ whole genome shotgun (WGS) entry which is preliminary data.</text>
</comment>
<comment type="catalytic activity">
    <reaction evidence="4">
        <text>ATP + (deoxyribonucleotide)n-3'-hydroxyl + 5'-phospho-(deoxyribonucleotide)m = (deoxyribonucleotide)n+m + AMP + diphosphate.</text>
        <dbReference type="EC" id="6.5.1.1"/>
    </reaction>
</comment>
<comment type="similarity">
    <text evidence="1">Belongs to the ATP-dependent DNA ligase family.</text>
</comment>
<accession>A0A0A0JXK1</accession>
<dbReference type="OrthoDB" id="9802472at2"/>
<dbReference type="GO" id="GO:0006310">
    <property type="term" value="P:DNA recombination"/>
    <property type="evidence" value="ECO:0007669"/>
    <property type="project" value="InterPro"/>
</dbReference>
<dbReference type="Gene3D" id="3.30.1490.70">
    <property type="match status" value="1"/>
</dbReference>
<dbReference type="PANTHER" id="PTHR45674">
    <property type="entry name" value="DNA LIGASE 1/3 FAMILY MEMBER"/>
    <property type="match status" value="1"/>
</dbReference>
<evidence type="ECO:0000259" key="5">
    <source>
        <dbReference type="PROSITE" id="PS50160"/>
    </source>
</evidence>
<dbReference type="InterPro" id="IPR050191">
    <property type="entry name" value="ATP-dep_DNA_ligase"/>
</dbReference>
<keyword evidence="3 6" id="KW-0436">Ligase</keyword>
<dbReference type="Gene3D" id="2.40.50.140">
    <property type="entry name" value="Nucleic acid-binding proteins"/>
    <property type="match status" value="1"/>
</dbReference>
<dbReference type="PANTHER" id="PTHR45674:SF4">
    <property type="entry name" value="DNA LIGASE 1"/>
    <property type="match status" value="1"/>
</dbReference>
<dbReference type="EMBL" id="AVPL01000017">
    <property type="protein sequence ID" value="KGN41434.1"/>
    <property type="molecule type" value="Genomic_DNA"/>
</dbReference>
<organism evidence="6 7">
    <name type="scientific">Knoellia aerolata DSM 18566</name>
    <dbReference type="NCBI Taxonomy" id="1385519"/>
    <lineage>
        <taxon>Bacteria</taxon>
        <taxon>Bacillati</taxon>
        <taxon>Actinomycetota</taxon>
        <taxon>Actinomycetes</taxon>
        <taxon>Micrococcales</taxon>
        <taxon>Intrasporangiaceae</taxon>
        <taxon>Knoellia</taxon>
    </lineage>
</organism>
<dbReference type="NCBIfam" id="TIGR02779">
    <property type="entry name" value="NHEJ_ligase_lig"/>
    <property type="match status" value="1"/>
</dbReference>
<evidence type="ECO:0000256" key="2">
    <source>
        <dbReference type="ARBA" id="ARBA00012727"/>
    </source>
</evidence>
<dbReference type="GO" id="GO:0005524">
    <property type="term" value="F:ATP binding"/>
    <property type="evidence" value="ECO:0007669"/>
    <property type="project" value="InterPro"/>
</dbReference>
<dbReference type="CDD" id="cd07906">
    <property type="entry name" value="Adenylation_DNA_ligase_LigD_LigC"/>
    <property type="match status" value="1"/>
</dbReference>
<name>A0A0A0JXK1_9MICO</name>
<dbReference type="CDD" id="cd07971">
    <property type="entry name" value="OBF_DNA_ligase_LigD"/>
    <property type="match status" value="1"/>
</dbReference>
<dbReference type="RefSeq" id="WP_035936167.1">
    <property type="nucleotide sequence ID" value="NZ_AVPL01000017.1"/>
</dbReference>
<dbReference type="InterPro" id="IPR012309">
    <property type="entry name" value="DNA_ligase_ATP-dep_C"/>
</dbReference>
<evidence type="ECO:0000256" key="1">
    <source>
        <dbReference type="ARBA" id="ARBA00007572"/>
    </source>
</evidence>
<gene>
    <name evidence="6" type="ORF">N801_07090</name>
</gene>
<evidence type="ECO:0000256" key="3">
    <source>
        <dbReference type="ARBA" id="ARBA00022598"/>
    </source>
</evidence>
<dbReference type="GO" id="GO:0006281">
    <property type="term" value="P:DNA repair"/>
    <property type="evidence" value="ECO:0007669"/>
    <property type="project" value="InterPro"/>
</dbReference>
<dbReference type="SUPFAM" id="SSF50249">
    <property type="entry name" value="Nucleic acid-binding proteins"/>
    <property type="match status" value="1"/>
</dbReference>
<dbReference type="GO" id="GO:0003910">
    <property type="term" value="F:DNA ligase (ATP) activity"/>
    <property type="evidence" value="ECO:0007669"/>
    <property type="project" value="UniProtKB-EC"/>
</dbReference>
<dbReference type="Pfam" id="PF04679">
    <property type="entry name" value="DNA_ligase_A_C"/>
    <property type="match status" value="1"/>
</dbReference>
<protein>
    <recommendedName>
        <fullName evidence="2">DNA ligase (ATP)</fullName>
        <ecNumber evidence="2">6.5.1.1</ecNumber>
    </recommendedName>
</protein>
<dbReference type="PROSITE" id="PS50160">
    <property type="entry name" value="DNA_LIGASE_A3"/>
    <property type="match status" value="1"/>
</dbReference>
<dbReference type="Proteomes" id="UP000030013">
    <property type="component" value="Unassembled WGS sequence"/>
</dbReference>
<evidence type="ECO:0000256" key="4">
    <source>
        <dbReference type="ARBA" id="ARBA00034003"/>
    </source>
</evidence>
<reference evidence="6 7" key="1">
    <citation type="submission" date="2013-08" db="EMBL/GenBank/DDBJ databases">
        <title>The genome sequence of Knoellia aerolata.</title>
        <authorList>
            <person name="Zhu W."/>
            <person name="Wang G."/>
        </authorList>
    </citation>
    <scope>NUCLEOTIDE SEQUENCE [LARGE SCALE GENOMIC DNA]</scope>
    <source>
        <strain evidence="6 7">DSM 18566</strain>
    </source>
</reference>
<dbReference type="Pfam" id="PF01068">
    <property type="entry name" value="DNA_ligase_A_M"/>
    <property type="match status" value="1"/>
</dbReference>
<sequence>MQPMLASVADGIPSGPEWVHEVKWDGMRVLADVRDGRLVLSSRTGRDVSVSFPELQGLAETYDDLLLDGEVVALDGGLPSFAALAERMHVSSPRRAARLASTRPVTFMAFDLLRLFGSDLTGQPWSSRRELLERLELDSSAWQVPPVYEDGAELYEATRDQGLEGIVSKRRSSPYAAGRRSADWRKSPHRATLSVVVGGWRPETGTTNRMGAVLVGTPDGRGGWAYAGRVGAGLAGTAGARLGALLASSRRDRSPFSTDVPREDAAGATWVEPRVVVEVQSLGRGSTGKLRQPAYLGLRTDLTPDDLHEVSDG</sequence>
<dbReference type="STRING" id="1385519.N801_07090"/>
<feature type="domain" description="ATP-dependent DNA ligase family profile" evidence="5">
    <location>
        <begin position="105"/>
        <end position="251"/>
    </location>
</feature>
<dbReference type="AlphaFoldDB" id="A0A0A0JXK1"/>